<gene>
    <name evidence="2" type="ORF">B9T39_04180</name>
</gene>
<dbReference type="Proteomes" id="UP000243540">
    <property type="component" value="Unassembled WGS sequence"/>
</dbReference>
<evidence type="ECO:0000313" key="2">
    <source>
        <dbReference type="EMBL" id="OTA29316.1"/>
    </source>
</evidence>
<name>A0A1Y2SVL0_9BIFI</name>
<feature type="transmembrane region" description="Helical" evidence="1">
    <location>
        <begin position="12"/>
        <end position="31"/>
    </location>
</feature>
<evidence type="ECO:0000313" key="3">
    <source>
        <dbReference type="Proteomes" id="UP000243540"/>
    </source>
</evidence>
<feature type="transmembrane region" description="Helical" evidence="1">
    <location>
        <begin position="101"/>
        <end position="120"/>
    </location>
</feature>
<sequence length="258" mass="28907">MIMDVQSLSGIVIGTLVLIVLVGVVPCATLLSQWNATRHHEDRYSTSLHIVEDESEATRDVHRKTRREREQAARRDAQRFSHRNVQHMRATRRAGVRRRRALCIALLLAAGVTAGCAAVFHFSFWFMSIPLVLCVLILLQGAVYSARVRQWERELKAYRARQSMVSRAGVTSFNVQLASSRLRVEAEQGSGESLFAIDDTQTVQFRRLPAESSTDDEVHSRAIQSVKQVSVAIPPSYEVRIPKSDADAQAQVDELVDA</sequence>
<dbReference type="AlphaFoldDB" id="A0A1Y2SVL0"/>
<proteinExistence type="predicted"/>
<feature type="transmembrane region" description="Helical" evidence="1">
    <location>
        <begin position="126"/>
        <end position="146"/>
    </location>
</feature>
<comment type="caution">
    <text evidence="2">The sequence shown here is derived from an EMBL/GenBank/DDBJ whole genome shotgun (WGS) entry which is preliminary data.</text>
</comment>
<organism evidence="2 3">
    <name type="scientific">Alloscardovia macacae</name>
    <dbReference type="NCBI Taxonomy" id="1160091"/>
    <lineage>
        <taxon>Bacteria</taxon>
        <taxon>Bacillati</taxon>
        <taxon>Actinomycetota</taxon>
        <taxon>Actinomycetes</taxon>
        <taxon>Bifidobacteriales</taxon>
        <taxon>Bifidobacteriaceae</taxon>
        <taxon>Alloscardovia</taxon>
    </lineage>
</organism>
<keyword evidence="1" id="KW-1133">Transmembrane helix</keyword>
<protein>
    <submittedName>
        <fullName evidence="2">Uncharacterized protein</fullName>
    </submittedName>
</protein>
<keyword evidence="1" id="KW-0812">Transmembrane</keyword>
<dbReference type="EMBL" id="NEKC01000007">
    <property type="protein sequence ID" value="OTA29316.1"/>
    <property type="molecule type" value="Genomic_DNA"/>
</dbReference>
<evidence type="ECO:0000256" key="1">
    <source>
        <dbReference type="SAM" id="Phobius"/>
    </source>
</evidence>
<accession>A0A1Y2SVL0</accession>
<dbReference type="STRING" id="1160091.B9T39_04180"/>
<keyword evidence="1" id="KW-0472">Membrane</keyword>
<reference evidence="2 3" key="1">
    <citation type="submission" date="2017-04" db="EMBL/GenBank/DDBJ databases">
        <title>Draft genome sequences of Alloscardovia macacae UMA81211 and UMA81212 isolated from the feces of a rhesus macaque (Macaca mulatta).</title>
        <authorList>
            <person name="Albert K."/>
            <person name="Sela D.A."/>
        </authorList>
    </citation>
    <scope>NUCLEOTIDE SEQUENCE [LARGE SCALE GENOMIC DNA]</scope>
    <source>
        <strain evidence="2 3">UMA81212</strain>
    </source>
</reference>